<gene>
    <name evidence="2" type="ORF">MYCFIDRAFT_84020</name>
</gene>
<evidence type="ECO:0000313" key="2">
    <source>
        <dbReference type="EMBL" id="EME77205.1"/>
    </source>
</evidence>
<organism evidence="2 3">
    <name type="scientific">Pseudocercospora fijiensis (strain CIRAD86)</name>
    <name type="common">Black leaf streak disease fungus</name>
    <name type="synonym">Mycosphaerella fijiensis</name>
    <dbReference type="NCBI Taxonomy" id="383855"/>
    <lineage>
        <taxon>Eukaryota</taxon>
        <taxon>Fungi</taxon>
        <taxon>Dikarya</taxon>
        <taxon>Ascomycota</taxon>
        <taxon>Pezizomycotina</taxon>
        <taxon>Dothideomycetes</taxon>
        <taxon>Dothideomycetidae</taxon>
        <taxon>Mycosphaerellales</taxon>
        <taxon>Mycosphaerellaceae</taxon>
        <taxon>Pseudocercospora</taxon>
    </lineage>
</organism>
<dbReference type="HOGENOM" id="CLU_2114753_0_0_1"/>
<name>M2YH99_PSEFD</name>
<feature type="region of interest" description="Disordered" evidence="1">
    <location>
        <begin position="57"/>
        <end position="100"/>
    </location>
</feature>
<evidence type="ECO:0000256" key="1">
    <source>
        <dbReference type="SAM" id="MobiDB-lite"/>
    </source>
</evidence>
<sequence length="115" mass="12520">MTLTIGLQFDQTQLARQAFAYHEAVEAAAPVHNSVSRNQAASGKVSPLQLNVSTNLQLSSEEKHDLEARHSTGTPISPNTNPITPAAPKNSSEDDQTEVRMRDGIYNALAFRSYP</sequence>
<dbReference type="Proteomes" id="UP000016932">
    <property type="component" value="Unassembled WGS sequence"/>
</dbReference>
<dbReference type="AlphaFoldDB" id="M2YH99"/>
<dbReference type="KEGG" id="pfj:MYCFIDRAFT_84020"/>
<dbReference type="GeneID" id="19342136"/>
<dbReference type="VEuPathDB" id="FungiDB:MYCFIDRAFT_84020"/>
<feature type="compositionally biased region" description="Low complexity" evidence="1">
    <location>
        <begin position="71"/>
        <end position="84"/>
    </location>
</feature>
<accession>M2YH99</accession>
<keyword evidence="3" id="KW-1185">Reference proteome</keyword>
<reference evidence="2 3" key="1">
    <citation type="journal article" date="2012" name="PLoS Pathog.">
        <title>Diverse lifestyles and strategies of plant pathogenesis encoded in the genomes of eighteen Dothideomycetes fungi.</title>
        <authorList>
            <person name="Ohm R.A."/>
            <person name="Feau N."/>
            <person name="Henrissat B."/>
            <person name="Schoch C.L."/>
            <person name="Horwitz B.A."/>
            <person name="Barry K.W."/>
            <person name="Condon B.J."/>
            <person name="Copeland A.C."/>
            <person name="Dhillon B."/>
            <person name="Glaser F."/>
            <person name="Hesse C.N."/>
            <person name="Kosti I."/>
            <person name="LaButti K."/>
            <person name="Lindquist E.A."/>
            <person name="Lucas S."/>
            <person name="Salamov A.A."/>
            <person name="Bradshaw R.E."/>
            <person name="Ciuffetti L."/>
            <person name="Hamelin R.C."/>
            <person name="Kema G.H.J."/>
            <person name="Lawrence C."/>
            <person name="Scott J.A."/>
            <person name="Spatafora J.W."/>
            <person name="Turgeon B.G."/>
            <person name="de Wit P.J.G.M."/>
            <person name="Zhong S."/>
            <person name="Goodwin S.B."/>
            <person name="Grigoriev I.V."/>
        </authorList>
    </citation>
    <scope>NUCLEOTIDE SEQUENCE [LARGE SCALE GENOMIC DNA]</scope>
    <source>
        <strain evidence="2 3">CIRAD86</strain>
    </source>
</reference>
<dbReference type="EMBL" id="KB446567">
    <property type="protein sequence ID" value="EME77205.1"/>
    <property type="molecule type" value="Genomic_DNA"/>
</dbReference>
<evidence type="ECO:0000313" key="3">
    <source>
        <dbReference type="Proteomes" id="UP000016932"/>
    </source>
</evidence>
<dbReference type="RefSeq" id="XP_007932252.1">
    <property type="nucleotide sequence ID" value="XM_007934061.1"/>
</dbReference>
<proteinExistence type="predicted"/>
<protein>
    <submittedName>
        <fullName evidence="2">Uncharacterized protein</fullName>
    </submittedName>
</protein>
<feature type="compositionally biased region" description="Basic and acidic residues" evidence="1">
    <location>
        <begin position="60"/>
        <end position="70"/>
    </location>
</feature>
<feature type="non-terminal residue" evidence="2">
    <location>
        <position position="115"/>
    </location>
</feature>